<proteinExistence type="predicted"/>
<evidence type="ECO:0000313" key="1">
    <source>
        <dbReference type="EMBL" id="QUC67329.1"/>
    </source>
</evidence>
<keyword evidence="2" id="KW-1185">Reference proteome</keyword>
<accession>A0AC61MWW6</accession>
<evidence type="ECO:0000313" key="2">
    <source>
        <dbReference type="Proteomes" id="UP000682782"/>
    </source>
</evidence>
<dbReference type="Proteomes" id="UP000682782">
    <property type="component" value="Chromosome"/>
</dbReference>
<sequence length="143" mass="15577">MNILVINGPNLNMLGIREPEIYGKATYADLCRLIEEHASQLGIDVTLYQSNHEGDLVDAIQQAHGKANGIVINPGAYTHTSIAILDALKAVGLPAVEVHISDPDTRDEFRKISYVRAACVKTIKGHGFNGYLEAMDYLTGVDQ</sequence>
<keyword evidence="1" id="KW-0456">Lyase</keyword>
<protein>
    <submittedName>
        <fullName evidence="1">Type II 3-dehydroquinate dehydratase</fullName>
        <ecNumber evidence="1">4.2.1.10</ecNumber>
    </submittedName>
</protein>
<dbReference type="EMBL" id="CP068393">
    <property type="protein sequence ID" value="QUC67329.1"/>
    <property type="molecule type" value="Genomic_DNA"/>
</dbReference>
<dbReference type="EC" id="4.2.1.10" evidence="1"/>
<organism evidence="1 2">
    <name type="scientific">Aristaeella hokkaidonensis</name>
    <dbReference type="NCBI Taxonomy" id="3046382"/>
    <lineage>
        <taxon>Bacteria</taxon>
        <taxon>Bacillati</taxon>
        <taxon>Bacillota</taxon>
        <taxon>Clostridia</taxon>
        <taxon>Eubacteriales</taxon>
        <taxon>Aristaeellaceae</taxon>
        <taxon>Aristaeella</taxon>
    </lineage>
</organism>
<gene>
    <name evidence="1" type="primary">aroQ</name>
    <name evidence="1" type="ORF">JYE49_01050</name>
</gene>
<reference evidence="1" key="1">
    <citation type="submission" date="2021-01" db="EMBL/GenBank/DDBJ databases">
        <title>Complete genome sequence of Clostridiales bacterium R-7.</title>
        <authorList>
            <person name="Mahoney-Kurpe S.C."/>
            <person name="Palevich N."/>
            <person name="Koike S."/>
            <person name="Moon C.D."/>
            <person name="Attwood G.T."/>
        </authorList>
    </citation>
    <scope>NUCLEOTIDE SEQUENCE</scope>
    <source>
        <strain evidence="1">R-7</strain>
    </source>
</reference>
<name>A0AC61MWW6_9FIRM</name>